<dbReference type="Gene3D" id="3.40.190.10">
    <property type="entry name" value="Periplasmic binding protein-like II"/>
    <property type="match status" value="1"/>
</dbReference>
<evidence type="ECO:0000256" key="1">
    <source>
        <dbReference type="ARBA" id="ARBA00006987"/>
    </source>
</evidence>
<name>A0A8J2Z853_9PROT</name>
<dbReference type="InterPro" id="IPR005064">
    <property type="entry name" value="BUG"/>
</dbReference>
<dbReference type="InterPro" id="IPR042100">
    <property type="entry name" value="Bug_dom1"/>
</dbReference>
<keyword evidence="2" id="KW-0732">Signal</keyword>
<evidence type="ECO:0000313" key="4">
    <source>
        <dbReference type="Proteomes" id="UP000597507"/>
    </source>
</evidence>
<comment type="similarity">
    <text evidence="1">Belongs to the UPF0065 (bug) family.</text>
</comment>
<feature type="chain" id="PRO_5035208616" evidence="2">
    <location>
        <begin position="31"/>
        <end position="333"/>
    </location>
</feature>
<dbReference type="AlphaFoldDB" id="A0A8J2Z853"/>
<dbReference type="PANTHER" id="PTHR42928:SF5">
    <property type="entry name" value="BLR1237 PROTEIN"/>
    <property type="match status" value="1"/>
</dbReference>
<dbReference type="SUPFAM" id="SSF53850">
    <property type="entry name" value="Periplasmic binding protein-like II"/>
    <property type="match status" value="1"/>
</dbReference>
<gene>
    <name evidence="3" type="ORF">GCM10010964_03540</name>
</gene>
<evidence type="ECO:0000313" key="3">
    <source>
        <dbReference type="EMBL" id="GGG18596.1"/>
    </source>
</evidence>
<dbReference type="CDD" id="cd07012">
    <property type="entry name" value="PBP2_Bug_TTT"/>
    <property type="match status" value="1"/>
</dbReference>
<feature type="signal peptide" evidence="2">
    <location>
        <begin position="1"/>
        <end position="30"/>
    </location>
</feature>
<accession>A0A8J2Z853</accession>
<sequence length="333" mass="34870">MSVRGSPPARLGRRAFAAMLAAATAGAARAQTAESYPTRPIRFVVPFGPGGATDILARVYAERLPRRLGQPVVVENRPGAGGNIGTAQVARSAPDGYTLLAGFSGNFAINPVLYANPGFDAANDFVAVAPFAIVPSVLLVHRDAPWRSLGALIEEARRRPGELFFSSPSNGTTNHLLGVLVNQRAGINTVHVPHRSAPEAGMAVAQRAVAMGWLSLNTAQPFLQGGQVRVLAISTGARSPMLPEAPTSAESGGPAFDVQPWFGLLAPARTPPAIVQALNAALTEVANDPETRRVLAAQGAQPVPMSAAEFARFVREDMELWAPIVRASGARAD</sequence>
<comment type="caution">
    <text evidence="3">The sequence shown here is derived from an EMBL/GenBank/DDBJ whole genome shotgun (WGS) entry which is preliminary data.</text>
</comment>
<reference evidence="3 4" key="1">
    <citation type="journal article" date="2014" name="Int. J. Syst. Evol. Microbiol.">
        <title>Complete genome sequence of Corynebacterium casei LMG S-19264T (=DSM 44701T), isolated from a smear-ripened cheese.</title>
        <authorList>
            <consortium name="US DOE Joint Genome Institute (JGI-PGF)"/>
            <person name="Walter F."/>
            <person name="Albersmeier A."/>
            <person name="Kalinowski J."/>
            <person name="Ruckert C."/>
        </authorList>
    </citation>
    <scope>NUCLEOTIDE SEQUENCE [LARGE SCALE GENOMIC DNA]</scope>
    <source>
        <strain evidence="3 4">CGMCC 1.16330</strain>
    </source>
</reference>
<dbReference type="Pfam" id="PF03401">
    <property type="entry name" value="TctC"/>
    <property type="match status" value="1"/>
</dbReference>
<dbReference type="Proteomes" id="UP000597507">
    <property type="component" value="Unassembled WGS sequence"/>
</dbReference>
<organism evidence="3 4">
    <name type="scientific">Caldovatus sediminis</name>
    <dbReference type="NCBI Taxonomy" id="2041189"/>
    <lineage>
        <taxon>Bacteria</taxon>
        <taxon>Pseudomonadati</taxon>
        <taxon>Pseudomonadota</taxon>
        <taxon>Alphaproteobacteria</taxon>
        <taxon>Acetobacterales</taxon>
        <taxon>Roseomonadaceae</taxon>
        <taxon>Caldovatus</taxon>
    </lineage>
</organism>
<evidence type="ECO:0000256" key="2">
    <source>
        <dbReference type="SAM" id="SignalP"/>
    </source>
</evidence>
<dbReference type="EMBL" id="BMKS01000001">
    <property type="protein sequence ID" value="GGG18596.1"/>
    <property type="molecule type" value="Genomic_DNA"/>
</dbReference>
<proteinExistence type="inferred from homology"/>
<keyword evidence="4" id="KW-1185">Reference proteome</keyword>
<dbReference type="RefSeq" id="WP_188897796.1">
    <property type="nucleotide sequence ID" value="NZ_BMKS01000001.1"/>
</dbReference>
<dbReference type="PANTHER" id="PTHR42928">
    <property type="entry name" value="TRICARBOXYLATE-BINDING PROTEIN"/>
    <property type="match status" value="1"/>
</dbReference>
<dbReference type="PIRSF" id="PIRSF017082">
    <property type="entry name" value="YflP"/>
    <property type="match status" value="1"/>
</dbReference>
<dbReference type="Gene3D" id="3.40.190.150">
    <property type="entry name" value="Bordetella uptake gene, domain 1"/>
    <property type="match status" value="1"/>
</dbReference>
<protein>
    <submittedName>
        <fullName evidence="3">MFS transporter</fullName>
    </submittedName>
</protein>